<evidence type="ECO:0000256" key="7">
    <source>
        <dbReference type="RuleBase" id="RU361152"/>
    </source>
</evidence>
<accession>A0ABT3MZF5</accession>
<sequence>MSSIKLAVIGGGSSYTPELIEGVIQRVEALPVSEICLVDVEDGKEKLSIIEGLSRRMVEKAGLNIRVRATLDRREAIRDAHFVMTQFRVGGLKARARDERIPLKYNVIGQETTGPGGFAKALRTIPVILDICKDIEELAPDAWLINFTNPAGIVTEAVLKHTKVKSIGLCNVPIGMQYAVAESLNAKPEETYIEFAGLNHMVWGHRVYVNGEDRTQEAIAALIEGGSATMKNIIDTQFSSEFIQALNVIPCPYHRYFYLKNTMLEEEMKSSKTEGTRAEQVMKTEEELFEIYASPEMDKKPEQLEKRGGAHYSKVSLNLVDAIWNNRKDIHTVNILNNGAISNCAPDVSVEINAVIDSAGAHPITFGAMPVELNGLMQQVKSYESLAVEAAITGDRHKALLALTANPFVPDANVAEQMLNDILEQNKSLLPQFS</sequence>
<keyword evidence="3 7" id="KW-0378">Hydrolase</keyword>
<keyword evidence="4 7" id="KW-0520">NAD</keyword>
<dbReference type="Proteomes" id="UP001209854">
    <property type="component" value="Unassembled WGS sequence"/>
</dbReference>
<dbReference type="InterPro" id="IPR036291">
    <property type="entry name" value="NAD(P)-bd_dom_sf"/>
</dbReference>
<dbReference type="Pfam" id="PF11975">
    <property type="entry name" value="Glyco_hydro_4C"/>
    <property type="match status" value="1"/>
</dbReference>
<dbReference type="CDD" id="cd05296">
    <property type="entry name" value="GH4_P_beta_glucosidase"/>
    <property type="match status" value="1"/>
</dbReference>
<dbReference type="PANTHER" id="PTHR32092:SF5">
    <property type="entry name" value="6-PHOSPHO-BETA-GLUCOSIDASE"/>
    <property type="match status" value="1"/>
</dbReference>
<evidence type="ECO:0000256" key="1">
    <source>
        <dbReference type="ARBA" id="ARBA00010141"/>
    </source>
</evidence>
<evidence type="ECO:0000256" key="3">
    <source>
        <dbReference type="ARBA" id="ARBA00022801"/>
    </source>
</evidence>
<dbReference type="InterPro" id="IPR001088">
    <property type="entry name" value="Glyco_hydro_4"/>
</dbReference>
<dbReference type="InterPro" id="IPR015955">
    <property type="entry name" value="Lactate_DH/Glyco_Ohase_4_C"/>
</dbReference>
<keyword evidence="5" id="KW-0464">Manganese</keyword>
<keyword evidence="2" id="KW-0479">Metal-binding</keyword>
<organism evidence="9 10">
    <name type="scientific">Endozoicomonas gorgoniicola</name>
    <dbReference type="NCBI Taxonomy" id="1234144"/>
    <lineage>
        <taxon>Bacteria</taxon>
        <taxon>Pseudomonadati</taxon>
        <taxon>Pseudomonadota</taxon>
        <taxon>Gammaproteobacteria</taxon>
        <taxon>Oceanospirillales</taxon>
        <taxon>Endozoicomonadaceae</taxon>
        <taxon>Endozoicomonas</taxon>
    </lineage>
</organism>
<dbReference type="SUPFAM" id="SSF56327">
    <property type="entry name" value="LDH C-terminal domain-like"/>
    <property type="match status" value="1"/>
</dbReference>
<protein>
    <submittedName>
        <fullName evidence="9">6-phospho-beta-glucosidase</fullName>
    </submittedName>
</protein>
<dbReference type="Gene3D" id="3.90.110.10">
    <property type="entry name" value="Lactate dehydrogenase/glycoside hydrolase, family 4, C-terminal"/>
    <property type="match status" value="1"/>
</dbReference>
<keyword evidence="6 7" id="KW-0326">Glycosidase</keyword>
<feature type="domain" description="Glycosyl hydrolase family 4 C-terminal" evidence="8">
    <location>
        <begin position="195"/>
        <end position="409"/>
    </location>
</feature>
<dbReference type="PANTHER" id="PTHR32092">
    <property type="entry name" value="6-PHOSPHO-BETA-GLUCOSIDASE-RELATED"/>
    <property type="match status" value="1"/>
</dbReference>
<keyword evidence="10" id="KW-1185">Reference proteome</keyword>
<reference evidence="9 10" key="1">
    <citation type="submission" date="2022-10" db="EMBL/GenBank/DDBJ databases">
        <title>High-quality genome sequences of two octocoral-associated bacteria, Endozoicomonas euniceicola EF212 and Endozoicomonas gorgoniicola PS125.</title>
        <authorList>
            <person name="Chiou Y.-J."/>
            <person name="Chen Y.-H."/>
        </authorList>
    </citation>
    <scope>NUCLEOTIDE SEQUENCE [LARGE SCALE GENOMIC DNA]</scope>
    <source>
        <strain evidence="9 10">PS125</strain>
    </source>
</reference>
<dbReference type="EMBL" id="JAPFCC010000001">
    <property type="protein sequence ID" value="MCW7554473.1"/>
    <property type="molecule type" value="Genomic_DNA"/>
</dbReference>
<evidence type="ECO:0000256" key="2">
    <source>
        <dbReference type="ARBA" id="ARBA00022723"/>
    </source>
</evidence>
<evidence type="ECO:0000313" key="9">
    <source>
        <dbReference type="EMBL" id="MCW7554473.1"/>
    </source>
</evidence>
<evidence type="ECO:0000256" key="5">
    <source>
        <dbReference type="ARBA" id="ARBA00023211"/>
    </source>
</evidence>
<dbReference type="InterPro" id="IPR022616">
    <property type="entry name" value="Glyco_hydro_4_C"/>
</dbReference>
<proteinExistence type="inferred from homology"/>
<comment type="similarity">
    <text evidence="1 7">Belongs to the glycosyl hydrolase 4 family.</text>
</comment>
<evidence type="ECO:0000256" key="6">
    <source>
        <dbReference type="ARBA" id="ARBA00023295"/>
    </source>
</evidence>
<dbReference type="InterPro" id="IPR019802">
    <property type="entry name" value="GlycHydrolase_4_CS"/>
</dbReference>
<comment type="cofactor">
    <cofactor evidence="7">
        <name>NAD(+)</name>
        <dbReference type="ChEBI" id="CHEBI:57540"/>
    </cofactor>
    <text evidence="7">Binds 1 NAD(+) per subunit.</text>
</comment>
<gene>
    <name evidence="9" type="ORF">NX722_17960</name>
</gene>
<dbReference type="Gene3D" id="3.40.50.720">
    <property type="entry name" value="NAD(P)-binding Rossmann-like Domain"/>
    <property type="match status" value="1"/>
</dbReference>
<dbReference type="SUPFAM" id="SSF51735">
    <property type="entry name" value="NAD(P)-binding Rossmann-fold domains"/>
    <property type="match status" value="1"/>
</dbReference>
<comment type="caution">
    <text evidence="9">The sequence shown here is derived from an EMBL/GenBank/DDBJ whole genome shotgun (WGS) entry which is preliminary data.</text>
</comment>
<dbReference type="Pfam" id="PF02056">
    <property type="entry name" value="Glyco_hydro_4"/>
    <property type="match status" value="1"/>
</dbReference>
<name>A0ABT3MZF5_9GAMM</name>
<dbReference type="PRINTS" id="PR00732">
    <property type="entry name" value="GLHYDRLASE4"/>
</dbReference>
<evidence type="ECO:0000259" key="8">
    <source>
        <dbReference type="Pfam" id="PF11975"/>
    </source>
</evidence>
<dbReference type="PROSITE" id="PS01324">
    <property type="entry name" value="GLYCOSYL_HYDROL_F4"/>
    <property type="match status" value="1"/>
</dbReference>
<evidence type="ECO:0000256" key="4">
    <source>
        <dbReference type="ARBA" id="ARBA00023027"/>
    </source>
</evidence>
<evidence type="ECO:0000313" key="10">
    <source>
        <dbReference type="Proteomes" id="UP001209854"/>
    </source>
</evidence>
<dbReference type="RefSeq" id="WP_262564228.1">
    <property type="nucleotide sequence ID" value="NZ_JAPFCC010000001.1"/>
</dbReference>